<dbReference type="SUPFAM" id="SSF51445">
    <property type="entry name" value="(Trans)glycosidases"/>
    <property type="match status" value="1"/>
</dbReference>
<comment type="caution">
    <text evidence="4">The sequence shown here is derived from an EMBL/GenBank/DDBJ whole genome shotgun (WGS) entry which is preliminary data.</text>
</comment>
<name>A0A147DML4_9MICO</name>
<dbReference type="InterPro" id="IPR036573">
    <property type="entry name" value="CBM_sf_5/12"/>
</dbReference>
<proteinExistence type="predicted"/>
<evidence type="ECO:0000259" key="3">
    <source>
        <dbReference type="SMART" id="SM00495"/>
    </source>
</evidence>
<dbReference type="GO" id="GO:0030246">
    <property type="term" value="F:carbohydrate binding"/>
    <property type="evidence" value="ECO:0007669"/>
    <property type="project" value="InterPro"/>
</dbReference>
<dbReference type="Gene3D" id="3.20.20.80">
    <property type="entry name" value="Glycosidases"/>
    <property type="match status" value="1"/>
</dbReference>
<dbReference type="Gene3D" id="2.10.10.20">
    <property type="entry name" value="Carbohydrate-binding module superfamily 5/12"/>
    <property type="match status" value="2"/>
</dbReference>
<evidence type="ECO:0000256" key="2">
    <source>
        <dbReference type="SAM" id="MobiDB-lite"/>
    </source>
</evidence>
<feature type="compositionally biased region" description="Low complexity" evidence="2">
    <location>
        <begin position="521"/>
        <end position="533"/>
    </location>
</feature>
<feature type="region of interest" description="Disordered" evidence="2">
    <location>
        <begin position="514"/>
        <end position="533"/>
    </location>
</feature>
<gene>
    <name evidence="4" type="ORF">NS359_14325</name>
</gene>
<dbReference type="CDD" id="cd12215">
    <property type="entry name" value="ChiC_BD"/>
    <property type="match status" value="2"/>
</dbReference>
<dbReference type="PANTHER" id="PTHR42976:SF1">
    <property type="entry name" value="GH18 DOMAIN-CONTAINING PROTEIN-RELATED"/>
    <property type="match status" value="1"/>
</dbReference>
<protein>
    <submittedName>
        <fullName evidence="4">Glycosyl hydrolase family 18</fullName>
    </submittedName>
</protein>
<dbReference type="InterPro" id="IPR003610">
    <property type="entry name" value="CBM5/12"/>
</dbReference>
<feature type="region of interest" description="Disordered" evidence="2">
    <location>
        <begin position="368"/>
        <end position="389"/>
    </location>
</feature>
<sequence length="533" mass="56906">MMSTTRRLSPVRVTIAVVVAAAVAVAGYAGFDRWHAAQATERQPAWFGAYTDVTATPAFAFEDVKSAKGRNVMLSFVVADHDDACSPTWGSYYSLQGAADQLDLDRRVARLQQQHGEVGVSFGGLANDELATTCTNGADLLGAYRQVVERYDLSTVDFDVEGDDLTNHAAGERRAKAVAALQEQRRAAGHPLAVWLTLPAAPSGLTSDGTTAVSQFLAAGVDLAGVNAMTMDYGEAKGSSQSMYSASVQALQEVQRQLGVLYQRAGTPLGDGTLWHKVGATPMIGQNDVRDEVFSLSDARKLNAWARDRGLGRMSMWSLNRDTTCGSNYVNLSTVSNSCSGVDQHGLLFADVLGKGFTGGIVAAASDVTEAEPSATEQPTDDPKTSPYPVWDQDASYLEGTKVVWHHNVYEAKWWTSGDLPDDPVLSAYETPWQIIGPVLPGEKPVQPLTLPAGSYAAWSGTAQYDTGARVLFHGIPYQSKWWNTGDSPEASTSDPDGSPWVRLKDAEVRRILDGIASGEPAPSGTATATPAP</sequence>
<dbReference type="PANTHER" id="PTHR42976">
    <property type="entry name" value="BIFUNCTIONAL CHITINASE/LYSOZYME-RELATED"/>
    <property type="match status" value="1"/>
</dbReference>
<dbReference type="Proteomes" id="UP000072763">
    <property type="component" value="Unassembled WGS sequence"/>
</dbReference>
<feature type="domain" description="Chitin-binding type-3" evidence="3">
    <location>
        <begin position="388"/>
        <end position="436"/>
    </location>
</feature>
<reference evidence="4 5" key="1">
    <citation type="journal article" date="2016" name="Front. Microbiol.">
        <title>Genomic Resource of Rice Seed Associated Bacteria.</title>
        <authorList>
            <person name="Midha S."/>
            <person name="Bansal K."/>
            <person name="Sharma S."/>
            <person name="Kumar N."/>
            <person name="Patil P.P."/>
            <person name="Chaudhry V."/>
            <person name="Patil P.B."/>
        </authorList>
    </citation>
    <scope>NUCLEOTIDE SEQUENCE [LARGE SCALE GENOMIC DNA]</scope>
    <source>
        <strain evidence="4 5">NS359</strain>
    </source>
</reference>
<dbReference type="InterPro" id="IPR017853">
    <property type="entry name" value="GH"/>
</dbReference>
<accession>A0A147DML4</accession>
<evidence type="ECO:0000313" key="4">
    <source>
        <dbReference type="EMBL" id="KTR49034.1"/>
    </source>
</evidence>
<evidence type="ECO:0000313" key="5">
    <source>
        <dbReference type="Proteomes" id="UP000072763"/>
    </source>
</evidence>
<organism evidence="4 5">
    <name type="scientific">Curtobacterium oceanosedimentum</name>
    <dbReference type="NCBI Taxonomy" id="465820"/>
    <lineage>
        <taxon>Bacteria</taxon>
        <taxon>Bacillati</taxon>
        <taxon>Actinomycetota</taxon>
        <taxon>Actinomycetes</taxon>
        <taxon>Micrococcales</taxon>
        <taxon>Microbacteriaceae</taxon>
        <taxon>Curtobacterium</taxon>
    </lineage>
</organism>
<dbReference type="GO" id="GO:0005576">
    <property type="term" value="C:extracellular region"/>
    <property type="evidence" value="ECO:0007669"/>
    <property type="project" value="InterPro"/>
</dbReference>
<dbReference type="AlphaFoldDB" id="A0A147DML4"/>
<dbReference type="SMART" id="SM00495">
    <property type="entry name" value="ChtBD3"/>
    <property type="match status" value="2"/>
</dbReference>
<evidence type="ECO:0000256" key="1">
    <source>
        <dbReference type="ARBA" id="ARBA00022801"/>
    </source>
</evidence>
<feature type="domain" description="Chitin-binding type-3" evidence="3">
    <location>
        <begin position="456"/>
        <end position="504"/>
    </location>
</feature>
<dbReference type="SUPFAM" id="SSF51055">
    <property type="entry name" value="Carbohydrate binding domain"/>
    <property type="match status" value="2"/>
</dbReference>
<dbReference type="PATRIC" id="fig|465820.4.peg.3238"/>
<dbReference type="EMBL" id="LDRC01000088">
    <property type="protein sequence ID" value="KTR49034.1"/>
    <property type="molecule type" value="Genomic_DNA"/>
</dbReference>
<dbReference type="CDD" id="cd06543">
    <property type="entry name" value="GH18_PF-ChiA-like"/>
    <property type="match status" value="1"/>
</dbReference>
<dbReference type="GO" id="GO:0004553">
    <property type="term" value="F:hydrolase activity, hydrolyzing O-glycosyl compounds"/>
    <property type="evidence" value="ECO:0007669"/>
    <property type="project" value="InterPro"/>
</dbReference>
<dbReference type="GO" id="GO:0005975">
    <property type="term" value="P:carbohydrate metabolic process"/>
    <property type="evidence" value="ECO:0007669"/>
    <property type="project" value="InterPro"/>
</dbReference>
<dbReference type="InterPro" id="IPR052750">
    <property type="entry name" value="GH18_Chitinase"/>
</dbReference>
<keyword evidence="1 4" id="KW-0378">Hydrolase</keyword>
<dbReference type="STRING" id="465820.NS263_10460"/>